<evidence type="ECO:0000256" key="1">
    <source>
        <dbReference type="ARBA" id="ARBA00022801"/>
    </source>
</evidence>
<evidence type="ECO:0000313" key="4">
    <source>
        <dbReference type="Proteomes" id="UP000260680"/>
    </source>
</evidence>
<name>A0A3E2NEF8_9FIRM</name>
<dbReference type="SMART" id="SM00939">
    <property type="entry name" value="PepX_C"/>
    <property type="match status" value="1"/>
</dbReference>
<dbReference type="NCBIfam" id="TIGR00976">
    <property type="entry name" value="CocE_NonD"/>
    <property type="match status" value="1"/>
</dbReference>
<dbReference type="InterPro" id="IPR013736">
    <property type="entry name" value="Xaa-Pro_dipept_C"/>
</dbReference>
<dbReference type="PANTHER" id="PTHR43056:SF10">
    <property type="entry name" value="COCE_NOND FAMILY, PUTATIVE (AFU_ORTHOLOGUE AFUA_7G00600)-RELATED"/>
    <property type="match status" value="1"/>
</dbReference>
<evidence type="ECO:0000259" key="2">
    <source>
        <dbReference type="SMART" id="SM00939"/>
    </source>
</evidence>
<dbReference type="EMBL" id="QOHO01000024">
    <property type="protein sequence ID" value="RFZ79409.1"/>
    <property type="molecule type" value="Genomic_DNA"/>
</dbReference>
<organism evidence="3 4">
    <name type="scientific">Lacrimispora amygdalina</name>
    <dbReference type="NCBI Taxonomy" id="253257"/>
    <lineage>
        <taxon>Bacteria</taxon>
        <taxon>Bacillati</taxon>
        <taxon>Bacillota</taxon>
        <taxon>Clostridia</taxon>
        <taxon>Lachnospirales</taxon>
        <taxon>Lachnospiraceae</taxon>
        <taxon>Lacrimispora</taxon>
    </lineage>
</organism>
<protein>
    <submittedName>
        <fullName evidence="3">CocE/NonD family hydrolase</fullName>
    </submittedName>
</protein>
<dbReference type="InterPro" id="IPR050585">
    <property type="entry name" value="Xaa-Pro_dipeptidyl-ppase/CocE"/>
</dbReference>
<reference evidence="3 4" key="1">
    <citation type="submission" date="2018-07" db="EMBL/GenBank/DDBJ databases">
        <title>New species, Clostridium PI-S10-A1B.</title>
        <authorList>
            <person name="Krishna G."/>
            <person name="Summeta K."/>
            <person name="Shikha S."/>
            <person name="Prabhu P.B."/>
            <person name="Suresh K."/>
        </authorList>
    </citation>
    <scope>NUCLEOTIDE SEQUENCE [LARGE SCALE GENOMIC DNA]</scope>
    <source>
        <strain evidence="3 4">PI-S10-A1B</strain>
    </source>
</reference>
<dbReference type="Gene3D" id="3.40.50.1820">
    <property type="entry name" value="alpha/beta hydrolase"/>
    <property type="match status" value="1"/>
</dbReference>
<sequence length="583" mass="67367">MIVPDHRERITKTVEMSGEPVEIYMTKMMTPCTPEEFKAMSVEERETAKIQPPLNQRTYNPEDGIVCTQDIPVKMRDGVIIYADIYKPEAEGKYPLIISWSFYGKRPFDGQSEWQIMGVPPQTVSDMSKFESADPGYWCRRGYAVANVDPRGIGHSEGDFVQFGTQDGKDGFDFIEWAAAQSWCSGRCALSGNSCVAMTQWRIASQQPPHLTCIAPWESTTDMYRESLCEGGIPAHSFVRLVMKEACGPNYMDSTPDNLEKYPFINCTYWKDKDPIWENVTIPVYQTACWNHFHLRGSINAFRKCKSRRKWLRVHRDFEWPDAYSNENLQDLELFFARYLKLERNGWELTPKVRIEVQDAAEFLFMKNRPEENFPLKRTKYEKLYLDASDKSMKKEPVQENAVAAYDSETGEVSFDYRFEEDTELTGYMKLRLYVAAESYNDMDLFIAVQKLGTNGDLLPVTLFGEPHPGAWGKMRVSRRKLNEKLSTNYCPVQAHTCDEKLEPGQIVPVDIEIVPTSRFFHKGQQIRVSIAGRYIRGDWFEPLMWNTDNQGNHLVYTGGEYQSFLQIPVIPPRFQDGDIMIR</sequence>
<dbReference type="InterPro" id="IPR005674">
    <property type="entry name" value="CocE/Ser_esterase"/>
</dbReference>
<dbReference type="GO" id="GO:0008239">
    <property type="term" value="F:dipeptidyl-peptidase activity"/>
    <property type="evidence" value="ECO:0007669"/>
    <property type="project" value="InterPro"/>
</dbReference>
<dbReference type="Pfam" id="PF02129">
    <property type="entry name" value="Peptidase_S15"/>
    <property type="match status" value="1"/>
</dbReference>
<comment type="caution">
    <text evidence="3">The sequence shown here is derived from an EMBL/GenBank/DDBJ whole genome shotgun (WGS) entry which is preliminary data.</text>
</comment>
<dbReference type="InterPro" id="IPR029058">
    <property type="entry name" value="AB_hydrolase_fold"/>
</dbReference>
<keyword evidence="1 3" id="KW-0378">Hydrolase</keyword>
<dbReference type="InterPro" id="IPR008979">
    <property type="entry name" value="Galactose-bd-like_sf"/>
</dbReference>
<evidence type="ECO:0000313" key="3">
    <source>
        <dbReference type="EMBL" id="RFZ79409.1"/>
    </source>
</evidence>
<dbReference type="PANTHER" id="PTHR43056">
    <property type="entry name" value="PEPTIDASE S9 PROLYL OLIGOPEPTIDASE"/>
    <property type="match status" value="1"/>
</dbReference>
<dbReference type="AlphaFoldDB" id="A0A3E2NEF8"/>
<dbReference type="InterPro" id="IPR000383">
    <property type="entry name" value="Xaa-Pro-like_dom"/>
</dbReference>
<dbReference type="Gene3D" id="1.10.3020.20">
    <property type="match status" value="1"/>
</dbReference>
<dbReference type="Gene3D" id="2.60.120.260">
    <property type="entry name" value="Galactose-binding domain-like"/>
    <property type="match status" value="1"/>
</dbReference>
<dbReference type="OrthoDB" id="319764at2"/>
<dbReference type="SUPFAM" id="SSF49785">
    <property type="entry name" value="Galactose-binding domain-like"/>
    <property type="match status" value="1"/>
</dbReference>
<proteinExistence type="predicted"/>
<dbReference type="SUPFAM" id="SSF53474">
    <property type="entry name" value="alpha/beta-Hydrolases"/>
    <property type="match status" value="1"/>
</dbReference>
<dbReference type="Pfam" id="PF08530">
    <property type="entry name" value="PepX_C"/>
    <property type="match status" value="1"/>
</dbReference>
<feature type="domain" description="Xaa-Pro dipeptidyl-peptidase C-terminal" evidence="2">
    <location>
        <begin position="333"/>
        <end position="567"/>
    </location>
</feature>
<accession>A0A3E2NEF8</accession>
<dbReference type="Proteomes" id="UP000260680">
    <property type="component" value="Unassembled WGS sequence"/>
</dbReference>
<gene>
    <name evidence="3" type="ORF">DS742_08415</name>
</gene>